<evidence type="ECO:0000313" key="5">
    <source>
        <dbReference type="EMBL" id="OGF62358.1"/>
    </source>
</evidence>
<dbReference type="EMBL" id="MFGW01000180">
    <property type="protein sequence ID" value="OGF62358.1"/>
    <property type="molecule type" value="Genomic_DNA"/>
</dbReference>
<dbReference type="InterPro" id="IPR002114">
    <property type="entry name" value="PTS_HPr_Ser_P_site"/>
</dbReference>
<evidence type="ECO:0000256" key="2">
    <source>
        <dbReference type="ARBA" id="ARBA00022490"/>
    </source>
</evidence>
<feature type="domain" description="HPr" evidence="4">
    <location>
        <begin position="1"/>
        <end position="88"/>
    </location>
</feature>
<dbReference type="NCBIfam" id="TIGR01003">
    <property type="entry name" value="PTS_HPr_family"/>
    <property type="match status" value="1"/>
</dbReference>
<dbReference type="PANTHER" id="PTHR33705">
    <property type="entry name" value="PHOSPHOCARRIER PROTEIN HPR"/>
    <property type="match status" value="1"/>
</dbReference>
<dbReference type="InterPro" id="IPR050399">
    <property type="entry name" value="HPr"/>
</dbReference>
<dbReference type="GO" id="GO:0005737">
    <property type="term" value="C:cytoplasm"/>
    <property type="evidence" value="ECO:0007669"/>
    <property type="project" value="UniProtKB-SubCell"/>
</dbReference>
<sequence length="89" mass="9853">MIVKEIEVTNEKGLHARAAAKLVNIANKFKSRIDLKKNSQVSNAKSILGILILAACKGEKIELIISGTDEEKACEAIVNLFNNRFQEEQ</sequence>
<comment type="caution">
    <text evidence="5">The sequence shown here is derived from an EMBL/GenBank/DDBJ whole genome shotgun (WGS) entry which is preliminary data.</text>
</comment>
<dbReference type="PRINTS" id="PR00107">
    <property type="entry name" value="PHOSPHOCPHPR"/>
</dbReference>
<dbReference type="InterPro" id="IPR035895">
    <property type="entry name" value="HPr-like_sf"/>
</dbReference>
<evidence type="ECO:0000256" key="1">
    <source>
        <dbReference type="ARBA" id="ARBA00004496"/>
    </source>
</evidence>
<name>A0A1F5VGH3_9BACT</name>
<comment type="subcellular location">
    <subcellularLocation>
        <location evidence="1">Cytoplasm</location>
    </subcellularLocation>
</comment>
<dbReference type="Proteomes" id="UP000178943">
    <property type="component" value="Unassembled WGS sequence"/>
</dbReference>
<dbReference type="Pfam" id="PF00381">
    <property type="entry name" value="PTS-HPr"/>
    <property type="match status" value="1"/>
</dbReference>
<gene>
    <name evidence="5" type="ORF">A2Y62_17060</name>
</gene>
<dbReference type="InterPro" id="IPR001020">
    <property type="entry name" value="PTS_HPr_His_P_site"/>
</dbReference>
<keyword evidence="2" id="KW-0963">Cytoplasm</keyword>
<proteinExistence type="predicted"/>
<dbReference type="STRING" id="1817863.A2Y62_17060"/>
<evidence type="ECO:0000256" key="3">
    <source>
        <dbReference type="ARBA" id="ARBA00022683"/>
    </source>
</evidence>
<dbReference type="SUPFAM" id="SSF55594">
    <property type="entry name" value="HPr-like"/>
    <property type="match status" value="1"/>
</dbReference>
<organism evidence="5 6">
    <name type="scientific">Candidatus Fischerbacteria bacterium RBG_13_37_8</name>
    <dbReference type="NCBI Taxonomy" id="1817863"/>
    <lineage>
        <taxon>Bacteria</taxon>
        <taxon>Candidatus Fischeribacteriota</taxon>
    </lineage>
</organism>
<dbReference type="PROSITE" id="PS00589">
    <property type="entry name" value="PTS_HPR_SER"/>
    <property type="match status" value="1"/>
</dbReference>
<dbReference type="GO" id="GO:0009401">
    <property type="term" value="P:phosphoenolpyruvate-dependent sugar phosphotransferase system"/>
    <property type="evidence" value="ECO:0007669"/>
    <property type="project" value="UniProtKB-KW"/>
</dbReference>
<accession>A0A1F5VGH3</accession>
<dbReference type="PROSITE" id="PS00369">
    <property type="entry name" value="PTS_HPR_HIS"/>
    <property type="match status" value="1"/>
</dbReference>
<dbReference type="Gene3D" id="3.30.1340.10">
    <property type="entry name" value="HPr-like"/>
    <property type="match status" value="1"/>
</dbReference>
<protein>
    <submittedName>
        <fullName evidence="5">Phosphocarrier protein HPr</fullName>
    </submittedName>
</protein>
<evidence type="ECO:0000313" key="6">
    <source>
        <dbReference type="Proteomes" id="UP000178943"/>
    </source>
</evidence>
<dbReference type="InterPro" id="IPR000032">
    <property type="entry name" value="HPr-like"/>
</dbReference>
<dbReference type="PROSITE" id="PS51350">
    <property type="entry name" value="PTS_HPR_DOM"/>
    <property type="match status" value="1"/>
</dbReference>
<reference evidence="5 6" key="1">
    <citation type="journal article" date="2016" name="Nat. Commun.">
        <title>Thousands of microbial genomes shed light on interconnected biogeochemical processes in an aquifer system.</title>
        <authorList>
            <person name="Anantharaman K."/>
            <person name="Brown C.T."/>
            <person name="Hug L.A."/>
            <person name="Sharon I."/>
            <person name="Castelle C.J."/>
            <person name="Probst A.J."/>
            <person name="Thomas B.C."/>
            <person name="Singh A."/>
            <person name="Wilkins M.J."/>
            <person name="Karaoz U."/>
            <person name="Brodie E.L."/>
            <person name="Williams K.H."/>
            <person name="Hubbard S.S."/>
            <person name="Banfield J.F."/>
        </authorList>
    </citation>
    <scope>NUCLEOTIDE SEQUENCE [LARGE SCALE GENOMIC DNA]</scope>
</reference>
<dbReference type="PANTHER" id="PTHR33705:SF2">
    <property type="entry name" value="PHOSPHOCARRIER PROTEIN NPR"/>
    <property type="match status" value="1"/>
</dbReference>
<dbReference type="CDD" id="cd00367">
    <property type="entry name" value="PTS-HPr_like"/>
    <property type="match status" value="1"/>
</dbReference>
<keyword evidence="3" id="KW-0598">Phosphotransferase system</keyword>
<evidence type="ECO:0000259" key="4">
    <source>
        <dbReference type="PROSITE" id="PS51350"/>
    </source>
</evidence>
<dbReference type="AlphaFoldDB" id="A0A1F5VGH3"/>